<keyword evidence="11" id="KW-0325">Glycoprotein</keyword>
<dbReference type="Gene3D" id="3.40.390.10">
    <property type="entry name" value="Collagenase (Catalytic Domain)"/>
    <property type="match status" value="1"/>
</dbReference>
<evidence type="ECO:0000256" key="5">
    <source>
        <dbReference type="ARBA" id="ARBA00022723"/>
    </source>
</evidence>
<dbReference type="AlphaFoldDB" id="A0A154PQ85"/>
<evidence type="ECO:0000256" key="4">
    <source>
        <dbReference type="ARBA" id="ARBA00022670"/>
    </source>
</evidence>
<keyword evidence="10" id="KW-1015">Disulfide bond</keyword>
<dbReference type="Pfam" id="PF05649">
    <property type="entry name" value="Peptidase_M13_N"/>
    <property type="match status" value="1"/>
</dbReference>
<keyword evidence="6" id="KW-0378">Hydrolase</keyword>
<dbReference type="PROSITE" id="PS51885">
    <property type="entry name" value="NEPRILYSIN"/>
    <property type="match status" value="1"/>
</dbReference>
<gene>
    <name evidence="16" type="ORF">WN55_06574</name>
</gene>
<keyword evidence="13" id="KW-0812">Transmembrane</keyword>
<dbReference type="GO" id="GO:0004222">
    <property type="term" value="F:metalloendopeptidase activity"/>
    <property type="evidence" value="ECO:0007669"/>
    <property type="project" value="InterPro"/>
</dbReference>
<dbReference type="GO" id="GO:0005886">
    <property type="term" value="C:plasma membrane"/>
    <property type="evidence" value="ECO:0007669"/>
    <property type="project" value="UniProtKB-SubCell"/>
</dbReference>
<dbReference type="Gene3D" id="1.10.1380.10">
    <property type="entry name" value="Neutral endopeptidase , domain2"/>
    <property type="match status" value="1"/>
</dbReference>
<dbReference type="SUPFAM" id="SSF55486">
    <property type="entry name" value="Metalloproteases ('zincins'), catalytic domain"/>
    <property type="match status" value="1"/>
</dbReference>
<evidence type="ECO:0000256" key="11">
    <source>
        <dbReference type="ARBA" id="ARBA00023180"/>
    </source>
</evidence>
<keyword evidence="8" id="KW-0735">Signal-anchor</keyword>
<evidence type="ECO:0000313" key="17">
    <source>
        <dbReference type="Proteomes" id="UP000076502"/>
    </source>
</evidence>
<dbReference type="OrthoDB" id="6475849at2759"/>
<evidence type="ECO:0000256" key="10">
    <source>
        <dbReference type="ARBA" id="ARBA00023157"/>
    </source>
</evidence>
<comment type="subcellular location">
    <subcellularLocation>
        <location evidence="2">Cell membrane</location>
        <topology evidence="2">Single-pass type II membrane protein</topology>
    </subcellularLocation>
</comment>
<dbReference type="Pfam" id="PF01431">
    <property type="entry name" value="Peptidase_M13"/>
    <property type="match status" value="1"/>
</dbReference>
<sequence length="954" mass="110246">MRGGSGLSQYNDDDFFSGGPCPSCRLAINKETGRLKWCMGGNDTWRFRVKLMLLIPAVLLPITIIFIALSRSQVIGKGPYHRTYLIHATGRRQDERTEETLPRTNTETERSGEEEEEERILIAGMKTSYVPMETVLPPRQLRRRKRELDWVLSTDYVAGKIDDSNPDENLDNYLDDYYPEAYTDDIKEASEIESNDYRNYGEHCCDTQKSEEELRSRLSNGKYDNNEEPSQDESDEGEQGGRRSISVEDSDTSLPIADEQSDEDTPDFHAFWKAKGDAWNIREAQAKIMLTYMDRGADPCGDFYQYACGNWARHNPIPKDKAGYDTFETIRESLDSVLKELLENPIPKELEYDTDDATVKAKHLFQSCMNYEILEQRMERPLIQLLDELGGWPILRPNWDPEKFDWLLLVAQLRLYNNDILISEWVAPDIKNSDEYVIHFDQTSLGLPTRDYFLHPSNTIYLKAYKSYLIKIATLLGASLQNATIDADELIEFETKLAKITSSPDERRDVSELYKRMSIGELRTLVPQINWHRYLTIVLARPTNISEPVVVYALQYIQELVNLLSKTSPRTIANYLLWRFVRHRVNNLDDRFQEAKQKFYYILFGREQAPSRWKNCVAQMNSNMGMAVGSMFVKKYFDENSKNDTLSMTREIQRSFRELLNQTSWIDDETKELATEKVNAMLLRIGYPDFILQSDLLNERYKDVVIHPDMYFENTLNILQHLTRVEQDRLGSPVNKTLWNTAPAVVNAYYSRSKNRIMFPAGILQPPFYHRYFPRSLNYGGIGVVIGHEITHGFDDKGRLFDKDGNLHRWWKYNAIYGFHQRAQCLIDQYSRYTVSEVGMQIDGVNTQGENIADNGGIKQAFRAYERWLRLNGDADETLPGLNATGKQLFFLNFAQVWCGSMRPEATRNKLKTAVHSPGKFRVIGTLSNSKDFAEVFDCPLGAPMNPVNKCSVW</sequence>
<dbReference type="GO" id="GO:0046872">
    <property type="term" value="F:metal ion binding"/>
    <property type="evidence" value="ECO:0007669"/>
    <property type="project" value="UniProtKB-KW"/>
</dbReference>
<dbReference type="GO" id="GO:0016485">
    <property type="term" value="P:protein processing"/>
    <property type="evidence" value="ECO:0007669"/>
    <property type="project" value="TreeGrafter"/>
</dbReference>
<evidence type="ECO:0000259" key="15">
    <source>
        <dbReference type="Pfam" id="PF05649"/>
    </source>
</evidence>
<feature type="domain" description="Peptidase M13 N-terminal" evidence="15">
    <location>
        <begin position="299"/>
        <end position="688"/>
    </location>
</feature>
<dbReference type="InterPro" id="IPR024079">
    <property type="entry name" value="MetalloPept_cat_dom_sf"/>
</dbReference>
<dbReference type="InterPro" id="IPR042089">
    <property type="entry name" value="Peptidase_M13_dom_2"/>
</dbReference>
<keyword evidence="13" id="KW-0472">Membrane</keyword>
<dbReference type="InterPro" id="IPR008753">
    <property type="entry name" value="Peptidase_M13_N"/>
</dbReference>
<proteinExistence type="inferred from homology"/>
<evidence type="ECO:0000256" key="6">
    <source>
        <dbReference type="ARBA" id="ARBA00022801"/>
    </source>
</evidence>
<keyword evidence="13" id="KW-1133">Transmembrane helix</keyword>
<evidence type="ECO:0000256" key="9">
    <source>
        <dbReference type="ARBA" id="ARBA00023049"/>
    </source>
</evidence>
<evidence type="ECO:0000256" key="3">
    <source>
        <dbReference type="ARBA" id="ARBA00007357"/>
    </source>
</evidence>
<comment type="similarity">
    <text evidence="3">Belongs to the peptidase M13 family.</text>
</comment>
<dbReference type="FunFam" id="3.40.390.10:FF:000076">
    <property type="entry name" value="membrane metallo-endopeptidase-like 1"/>
    <property type="match status" value="1"/>
</dbReference>
<evidence type="ECO:0000256" key="12">
    <source>
        <dbReference type="SAM" id="MobiDB-lite"/>
    </source>
</evidence>
<evidence type="ECO:0000256" key="7">
    <source>
        <dbReference type="ARBA" id="ARBA00022833"/>
    </source>
</evidence>
<dbReference type="PANTHER" id="PTHR11733">
    <property type="entry name" value="ZINC METALLOPROTEASE FAMILY M13 NEPRILYSIN-RELATED"/>
    <property type="match status" value="1"/>
</dbReference>
<comment type="cofactor">
    <cofactor evidence="1">
        <name>Zn(2+)</name>
        <dbReference type="ChEBI" id="CHEBI:29105"/>
    </cofactor>
</comment>
<evidence type="ECO:0000256" key="8">
    <source>
        <dbReference type="ARBA" id="ARBA00022968"/>
    </source>
</evidence>
<dbReference type="Proteomes" id="UP000076502">
    <property type="component" value="Unassembled WGS sequence"/>
</dbReference>
<feature type="compositionally biased region" description="Acidic residues" evidence="12">
    <location>
        <begin position="226"/>
        <end position="238"/>
    </location>
</feature>
<name>A0A154PQ85_DUFNO</name>
<evidence type="ECO:0000259" key="14">
    <source>
        <dbReference type="Pfam" id="PF01431"/>
    </source>
</evidence>
<keyword evidence="5" id="KW-0479">Metal-binding</keyword>
<dbReference type="EMBL" id="KQ435036">
    <property type="protein sequence ID" value="KZC14076.1"/>
    <property type="molecule type" value="Genomic_DNA"/>
</dbReference>
<protein>
    <submittedName>
        <fullName evidence="16">Endothelin-converting enzyme 1</fullName>
    </submittedName>
</protein>
<dbReference type="PRINTS" id="PR00786">
    <property type="entry name" value="NEPRILYSIN"/>
</dbReference>
<evidence type="ECO:0000313" key="16">
    <source>
        <dbReference type="EMBL" id="KZC14076.1"/>
    </source>
</evidence>
<dbReference type="InterPro" id="IPR000718">
    <property type="entry name" value="Peptidase_M13"/>
</dbReference>
<reference evidence="16 17" key="1">
    <citation type="submission" date="2015-07" db="EMBL/GenBank/DDBJ databases">
        <title>The genome of Dufourea novaeangliae.</title>
        <authorList>
            <person name="Pan H."/>
            <person name="Kapheim K."/>
        </authorList>
    </citation>
    <scope>NUCLEOTIDE SEQUENCE [LARGE SCALE GENOMIC DNA]</scope>
    <source>
        <strain evidence="16">0120121106</strain>
        <tissue evidence="16">Whole body</tissue>
    </source>
</reference>
<feature type="region of interest" description="Disordered" evidence="12">
    <location>
        <begin position="208"/>
        <end position="265"/>
    </location>
</feature>
<evidence type="ECO:0000256" key="13">
    <source>
        <dbReference type="SAM" id="Phobius"/>
    </source>
</evidence>
<feature type="region of interest" description="Disordered" evidence="12">
    <location>
        <begin position="91"/>
        <end position="117"/>
    </location>
</feature>
<keyword evidence="17" id="KW-1185">Reference proteome</keyword>
<feature type="transmembrane region" description="Helical" evidence="13">
    <location>
        <begin position="51"/>
        <end position="69"/>
    </location>
</feature>
<evidence type="ECO:0000256" key="2">
    <source>
        <dbReference type="ARBA" id="ARBA00004401"/>
    </source>
</evidence>
<dbReference type="CDD" id="cd08662">
    <property type="entry name" value="M13"/>
    <property type="match status" value="1"/>
</dbReference>
<feature type="compositionally biased region" description="Basic and acidic residues" evidence="12">
    <location>
        <begin position="91"/>
        <end position="111"/>
    </location>
</feature>
<accession>A0A154PQ85</accession>
<organism evidence="16 17">
    <name type="scientific">Dufourea novaeangliae</name>
    <name type="common">Sweat bee</name>
    <dbReference type="NCBI Taxonomy" id="178035"/>
    <lineage>
        <taxon>Eukaryota</taxon>
        <taxon>Metazoa</taxon>
        <taxon>Ecdysozoa</taxon>
        <taxon>Arthropoda</taxon>
        <taxon>Hexapoda</taxon>
        <taxon>Insecta</taxon>
        <taxon>Pterygota</taxon>
        <taxon>Neoptera</taxon>
        <taxon>Endopterygota</taxon>
        <taxon>Hymenoptera</taxon>
        <taxon>Apocrita</taxon>
        <taxon>Aculeata</taxon>
        <taxon>Apoidea</taxon>
        <taxon>Anthophila</taxon>
        <taxon>Halictidae</taxon>
        <taxon>Rophitinae</taxon>
        <taxon>Dufourea</taxon>
    </lineage>
</organism>
<dbReference type="STRING" id="178035.A0A154PQ85"/>
<keyword evidence="4" id="KW-0645">Protease</keyword>
<evidence type="ECO:0000256" key="1">
    <source>
        <dbReference type="ARBA" id="ARBA00001947"/>
    </source>
</evidence>
<dbReference type="InterPro" id="IPR018497">
    <property type="entry name" value="Peptidase_M13_C"/>
</dbReference>
<keyword evidence="7" id="KW-0862">Zinc</keyword>
<keyword evidence="9" id="KW-0482">Metalloprotease</keyword>
<dbReference type="PANTHER" id="PTHR11733:SF238">
    <property type="entry name" value="FI07649P-RELATED"/>
    <property type="match status" value="1"/>
</dbReference>
<feature type="domain" description="Peptidase M13 C-terminal" evidence="14">
    <location>
        <begin position="747"/>
        <end position="953"/>
    </location>
</feature>